<dbReference type="KEGG" id="lsf:I8J32_010775"/>
<accession>A0A975ARI3</accession>
<feature type="region of interest" description="Disordered" evidence="1">
    <location>
        <begin position="1"/>
        <end position="63"/>
    </location>
</feature>
<sequence>MAAAWSPSLAVPAGGTADRERCHDQPSDRLKSRRGRHDRRGSDGFGHPQKIHEPTGALMGRGHCDTDTGRVLAANFRPLPGEILG</sequence>
<evidence type="ECO:0000313" key="3">
    <source>
        <dbReference type="Proteomes" id="UP000639274"/>
    </source>
</evidence>
<organism evidence="2 3">
    <name type="scientific">Agrilutibacter solisilvae</name>
    <dbReference type="NCBI Taxonomy" id="2763317"/>
    <lineage>
        <taxon>Bacteria</taxon>
        <taxon>Pseudomonadati</taxon>
        <taxon>Pseudomonadota</taxon>
        <taxon>Gammaproteobacteria</taxon>
        <taxon>Lysobacterales</taxon>
        <taxon>Lysobacteraceae</taxon>
        <taxon>Agrilutibacter</taxon>
    </lineage>
</organism>
<dbReference type="Proteomes" id="UP000639274">
    <property type="component" value="Chromosome"/>
</dbReference>
<dbReference type="EMBL" id="CP071518">
    <property type="protein sequence ID" value="QSX77273.1"/>
    <property type="molecule type" value="Genomic_DNA"/>
</dbReference>
<name>A0A975ARI3_9GAMM</name>
<dbReference type="AlphaFoldDB" id="A0A975ARI3"/>
<proteinExistence type="predicted"/>
<keyword evidence="3" id="KW-1185">Reference proteome</keyword>
<dbReference type="RefSeq" id="WP_200611962.1">
    <property type="nucleotide sequence ID" value="NZ_CP071518.1"/>
</dbReference>
<evidence type="ECO:0000313" key="2">
    <source>
        <dbReference type="EMBL" id="QSX77273.1"/>
    </source>
</evidence>
<evidence type="ECO:0000256" key="1">
    <source>
        <dbReference type="SAM" id="MobiDB-lite"/>
    </source>
</evidence>
<reference evidence="2 3" key="1">
    <citation type="submission" date="2021-03" db="EMBL/GenBank/DDBJ databases">
        <title>Lysobacter sp. nov. isolated from soil of gangwondo yeongwol, south Korea.</title>
        <authorList>
            <person name="Kim K.R."/>
            <person name="Kim K.H."/>
            <person name="Jeon C.O."/>
        </authorList>
    </citation>
    <scope>NUCLEOTIDE SEQUENCE [LARGE SCALE GENOMIC DNA]</scope>
    <source>
        <strain evidence="2 3">R19</strain>
    </source>
</reference>
<gene>
    <name evidence="2" type="ORF">I8J32_010775</name>
</gene>
<protein>
    <submittedName>
        <fullName evidence="2">Uncharacterized protein</fullName>
    </submittedName>
</protein>
<feature type="compositionally biased region" description="Basic and acidic residues" evidence="1">
    <location>
        <begin position="17"/>
        <end position="30"/>
    </location>
</feature>